<accession>A0ABQ6Q269</accession>
<keyword evidence="2" id="KW-1185">Reference proteome</keyword>
<organism evidence="1 2">
    <name type="scientific">Algoriphagus taiwanensis</name>
    <dbReference type="NCBI Taxonomy" id="1445656"/>
    <lineage>
        <taxon>Bacteria</taxon>
        <taxon>Pseudomonadati</taxon>
        <taxon>Bacteroidota</taxon>
        <taxon>Cytophagia</taxon>
        <taxon>Cytophagales</taxon>
        <taxon>Cyclobacteriaceae</taxon>
        <taxon>Algoriphagus</taxon>
    </lineage>
</organism>
<evidence type="ECO:0008006" key="3">
    <source>
        <dbReference type="Google" id="ProtNLM"/>
    </source>
</evidence>
<name>A0ABQ6Q269_9BACT</name>
<dbReference type="Proteomes" id="UP001307705">
    <property type="component" value="Unassembled WGS sequence"/>
</dbReference>
<sequence>MSKICFLIPDGVGIRNYLYSGVLSELRQEGIEVQIWHSLCEEVISLSEKISGYKPQSFSLSNYPEDAITQIMRESASYARLLHNVRKTDNETLMANWSFGNPGLGKKLLIKLAEWIGASTRSYESILSVESLLWKKLKSSQNYKYSRKKLQEIRPDVLFCTHQRMPGASAAILAARELGIPTVTAIFSWDNLPKARLAMRTDYYLVWSDYMKEEMHFYYPEIPQERILVVGTPQFDFYHDATLVQSREEFAARFGLDPSKKWILFSGDDVKTSPNDHLYLRDIAESLQDQDDLQLIFRQVPVEGIERYAQVMEAYPKIIHISPFWKKGNNWQQFFPFPEDVSHLVNLAFHCATVVNIGSTMALDFSFFDKPGLFLRYDHQPGQAWTVNDVYRFQHFKTMEGLDAVGWIDSKEKITSQIRSAVDHPSTIAKDRRQWLDRVVQPSPDSTSSQRIASFFCKITSLAQTQFS</sequence>
<dbReference type="SUPFAM" id="SSF53756">
    <property type="entry name" value="UDP-Glycosyltransferase/glycogen phosphorylase"/>
    <property type="match status" value="1"/>
</dbReference>
<evidence type="ECO:0000313" key="1">
    <source>
        <dbReference type="EMBL" id="GMQ34280.1"/>
    </source>
</evidence>
<dbReference type="Gene3D" id="3.40.50.2000">
    <property type="entry name" value="Glycogen Phosphorylase B"/>
    <property type="match status" value="1"/>
</dbReference>
<protein>
    <recommendedName>
        <fullName evidence="3">Diacylglycerol glucosyltransferase N-terminal domain-containing protein</fullName>
    </recommendedName>
</protein>
<gene>
    <name evidence="1" type="ORF">Ataiwa_25520</name>
</gene>
<reference evidence="1 2" key="1">
    <citation type="submission" date="2023-08" db="EMBL/GenBank/DDBJ databases">
        <title>Draft genome sequence of Algoriphagus taiwanensis.</title>
        <authorList>
            <person name="Takatani N."/>
            <person name="Hosokawa M."/>
            <person name="Sawabe T."/>
        </authorList>
    </citation>
    <scope>NUCLEOTIDE SEQUENCE [LARGE SCALE GENOMIC DNA]</scope>
    <source>
        <strain evidence="1 2">JCM 19755</strain>
    </source>
</reference>
<dbReference type="EMBL" id="BTPE01000008">
    <property type="protein sequence ID" value="GMQ34280.1"/>
    <property type="molecule type" value="Genomic_DNA"/>
</dbReference>
<proteinExistence type="predicted"/>
<dbReference type="RefSeq" id="WP_338229104.1">
    <property type="nucleotide sequence ID" value="NZ_BTPE01000008.1"/>
</dbReference>
<evidence type="ECO:0000313" key="2">
    <source>
        <dbReference type="Proteomes" id="UP001307705"/>
    </source>
</evidence>
<comment type="caution">
    <text evidence="1">The sequence shown here is derived from an EMBL/GenBank/DDBJ whole genome shotgun (WGS) entry which is preliminary data.</text>
</comment>